<dbReference type="Proteomes" id="UP001190700">
    <property type="component" value="Unassembled WGS sequence"/>
</dbReference>
<keyword evidence="4" id="KW-1185">Reference proteome</keyword>
<evidence type="ECO:0000256" key="1">
    <source>
        <dbReference type="ARBA" id="ARBA00002550"/>
    </source>
</evidence>
<gene>
    <name evidence="3" type="ORF">CYMTET_25957</name>
</gene>
<reference evidence="3 4" key="1">
    <citation type="journal article" date="2015" name="Genome Biol. Evol.">
        <title>Comparative Genomics of a Bacterivorous Green Alga Reveals Evolutionary Causalities and Consequences of Phago-Mixotrophic Mode of Nutrition.</title>
        <authorList>
            <person name="Burns J.A."/>
            <person name="Paasch A."/>
            <person name="Narechania A."/>
            <person name="Kim E."/>
        </authorList>
    </citation>
    <scope>NUCLEOTIDE SEQUENCE [LARGE SCALE GENOMIC DNA]</scope>
    <source>
        <strain evidence="3 4">PLY_AMNH</strain>
    </source>
</reference>
<comment type="similarity">
    <text evidence="2">Belongs to the YPP1 family.</text>
</comment>
<evidence type="ECO:0000256" key="2">
    <source>
        <dbReference type="ARBA" id="ARBA00038251"/>
    </source>
</evidence>
<dbReference type="InterPro" id="IPR051722">
    <property type="entry name" value="Endocytosis_PI4K-reg_protein"/>
</dbReference>
<dbReference type="PANTHER" id="PTHR23083:SF464">
    <property type="entry name" value="TETRATRICOPEPTIDE REPEAT DOMAIN 7, ISOFORM A"/>
    <property type="match status" value="1"/>
</dbReference>
<dbReference type="PANTHER" id="PTHR23083">
    <property type="entry name" value="TETRATRICOPEPTIDE REPEAT PROTEIN, TPR"/>
    <property type="match status" value="1"/>
</dbReference>
<dbReference type="Gene3D" id="1.25.40.10">
    <property type="entry name" value="Tetratricopeptide repeat domain"/>
    <property type="match status" value="2"/>
</dbReference>
<dbReference type="EMBL" id="LGRX02013984">
    <property type="protein sequence ID" value="KAK3265350.1"/>
    <property type="molecule type" value="Genomic_DNA"/>
</dbReference>
<evidence type="ECO:0000313" key="4">
    <source>
        <dbReference type="Proteomes" id="UP001190700"/>
    </source>
</evidence>
<comment type="function">
    <text evidence="1">Involved in endocytosis.</text>
</comment>
<dbReference type="AlphaFoldDB" id="A0AAE0FTH5"/>
<protein>
    <submittedName>
        <fullName evidence="3">Uncharacterized protein</fullName>
    </submittedName>
</protein>
<proteinExistence type="inferred from homology"/>
<sequence>MENPSTSADRADIAKRLMNCASLTRKIELANQLASSLIFGSKTQNYTPPGPKTSTRSQEEEAALLLLICLEDLGVGANHRDRAAEVVRLLGHVLLLNDKPEAYANTVAFSHPQVAAGSQQIFQRGAALLSAGHLHQAVCTLEWADKQQAGNALGTLLTVKGLVCQPFPTSQEVIKAVALAEQALASLGEPYEFLRPRVLHARGTALGAAARAAPNPKDRAGLQARAEMSLREAADLEPSDALIGYELALQLAEMGKVVEALPISRDACLRSGGAHSASWQLLALLLSVQPGAEQLEACESAKSVCLAATRALPEGLPQVPVLLLQAKLEVAMGDLTAACDSLQKALECVPVQQVTKVLNYTGDALGGTGDAAGCAADTSRVKLPSVCESSPVASLVHCEILQDLAELYALWKMPEDAHFCAEKAALIMPAAPGPIFCKGLAYEAEVAGTDVYSKDALEAYEDALALDPSHHRSRVRIAAMTCLPESSKASKDASSGTGHTLSLDAGAASRVAYALVGDALRSNPNSVEAWLSMASLHEKGVELQEATTCLETALQLELQKQVIPFSDLPRML</sequence>
<dbReference type="InterPro" id="IPR011990">
    <property type="entry name" value="TPR-like_helical_dom_sf"/>
</dbReference>
<comment type="caution">
    <text evidence="3">The sequence shown here is derived from an EMBL/GenBank/DDBJ whole genome shotgun (WGS) entry which is preliminary data.</text>
</comment>
<evidence type="ECO:0000313" key="3">
    <source>
        <dbReference type="EMBL" id="KAK3265350.1"/>
    </source>
</evidence>
<dbReference type="SUPFAM" id="SSF48452">
    <property type="entry name" value="TPR-like"/>
    <property type="match status" value="1"/>
</dbReference>
<accession>A0AAE0FTH5</accession>
<name>A0AAE0FTH5_9CHLO</name>
<organism evidence="3 4">
    <name type="scientific">Cymbomonas tetramitiformis</name>
    <dbReference type="NCBI Taxonomy" id="36881"/>
    <lineage>
        <taxon>Eukaryota</taxon>
        <taxon>Viridiplantae</taxon>
        <taxon>Chlorophyta</taxon>
        <taxon>Pyramimonadophyceae</taxon>
        <taxon>Pyramimonadales</taxon>
        <taxon>Pyramimonadaceae</taxon>
        <taxon>Cymbomonas</taxon>
    </lineage>
</organism>